<dbReference type="PROSITE" id="PS50943">
    <property type="entry name" value="HTH_CROC1"/>
    <property type="match status" value="1"/>
</dbReference>
<accession>A0A2G9CEH7</accession>
<evidence type="ECO:0000313" key="3">
    <source>
        <dbReference type="Proteomes" id="UP000231501"/>
    </source>
</evidence>
<feature type="domain" description="HTH cro/C1-type" evidence="1">
    <location>
        <begin position="22"/>
        <end position="78"/>
    </location>
</feature>
<sequence>MKTVKGHPFVVEDALIDLGQRISLVRRARRVTQPDLAAKAGIGLSTLLAIEKGAPTVQIGSVLMVLWALGLEDTFDTLARLGSDKELTELMADSVPRAVRPRRSAR</sequence>
<keyword evidence="3" id="KW-1185">Reference proteome</keyword>
<dbReference type="SUPFAM" id="SSF47413">
    <property type="entry name" value="lambda repressor-like DNA-binding domains"/>
    <property type="match status" value="1"/>
</dbReference>
<protein>
    <submittedName>
        <fullName evidence="2">Transcription factor</fullName>
    </submittedName>
</protein>
<dbReference type="EMBL" id="PEOG01000015">
    <property type="protein sequence ID" value="PIM53899.1"/>
    <property type="molecule type" value="Genomic_DNA"/>
</dbReference>
<evidence type="ECO:0000313" key="2">
    <source>
        <dbReference type="EMBL" id="PIM53899.1"/>
    </source>
</evidence>
<comment type="caution">
    <text evidence="2">The sequence shown here is derived from an EMBL/GenBank/DDBJ whole genome shotgun (WGS) entry which is preliminary data.</text>
</comment>
<dbReference type="Proteomes" id="UP000231501">
    <property type="component" value="Unassembled WGS sequence"/>
</dbReference>
<dbReference type="Gene3D" id="1.10.260.40">
    <property type="entry name" value="lambda repressor-like DNA-binding domains"/>
    <property type="match status" value="1"/>
</dbReference>
<organism evidence="2 3">
    <name type="scientific">Roseateles chitinivorans</name>
    <dbReference type="NCBI Taxonomy" id="2917965"/>
    <lineage>
        <taxon>Bacteria</taxon>
        <taxon>Pseudomonadati</taxon>
        <taxon>Pseudomonadota</taxon>
        <taxon>Betaproteobacteria</taxon>
        <taxon>Burkholderiales</taxon>
        <taxon>Sphaerotilaceae</taxon>
        <taxon>Roseateles</taxon>
    </lineage>
</organism>
<dbReference type="OrthoDB" id="6120544at2"/>
<reference evidence="2 3" key="1">
    <citation type="submission" date="2017-11" db="EMBL/GenBank/DDBJ databases">
        <title>Draft genome sequence of Mitsuaria sp. HWN-4.</title>
        <authorList>
            <person name="Gundlapally S.R."/>
        </authorList>
    </citation>
    <scope>NUCLEOTIDE SEQUENCE [LARGE SCALE GENOMIC DNA]</scope>
    <source>
        <strain evidence="2 3">HWN-4</strain>
    </source>
</reference>
<gene>
    <name evidence="2" type="ORF">CS062_07150</name>
</gene>
<name>A0A2G9CEH7_9BURK</name>
<evidence type="ECO:0000259" key="1">
    <source>
        <dbReference type="PROSITE" id="PS50943"/>
    </source>
</evidence>
<dbReference type="GO" id="GO:0003677">
    <property type="term" value="F:DNA binding"/>
    <property type="evidence" value="ECO:0007669"/>
    <property type="project" value="InterPro"/>
</dbReference>
<dbReference type="InterPro" id="IPR001387">
    <property type="entry name" value="Cro/C1-type_HTH"/>
</dbReference>
<dbReference type="RefSeq" id="WP_099860787.1">
    <property type="nucleotide sequence ID" value="NZ_PEOG01000015.1"/>
</dbReference>
<dbReference type="AlphaFoldDB" id="A0A2G9CEH7"/>
<dbReference type="InterPro" id="IPR010982">
    <property type="entry name" value="Lambda_DNA-bd_dom_sf"/>
</dbReference>
<dbReference type="CDD" id="cd00093">
    <property type="entry name" value="HTH_XRE"/>
    <property type="match status" value="1"/>
</dbReference>
<proteinExistence type="predicted"/>